<keyword evidence="2" id="KW-1185">Reference proteome</keyword>
<sequence>MNKVIEFLLHRVEHAVNEAGKKQLVLSGSSVRVQTSRSKKFSYLVTVCPSSAVQWCSALYIMSYKLLCELTSAIVKTSHFVISENFVKNVALFDVFVL</sequence>
<evidence type="ECO:0000313" key="1">
    <source>
        <dbReference type="EMBL" id="KAJ3639336.1"/>
    </source>
</evidence>
<dbReference type="Proteomes" id="UP001168821">
    <property type="component" value="Unassembled WGS sequence"/>
</dbReference>
<evidence type="ECO:0000313" key="2">
    <source>
        <dbReference type="Proteomes" id="UP001168821"/>
    </source>
</evidence>
<protein>
    <submittedName>
        <fullName evidence="1">Uncharacterized protein</fullName>
    </submittedName>
</protein>
<proteinExistence type="predicted"/>
<accession>A0AA38M0T5</accession>
<name>A0AA38M0T5_9CUCU</name>
<dbReference type="EMBL" id="JALNTZ010000010">
    <property type="protein sequence ID" value="KAJ3639336.1"/>
    <property type="molecule type" value="Genomic_DNA"/>
</dbReference>
<organism evidence="1 2">
    <name type="scientific">Zophobas morio</name>
    <dbReference type="NCBI Taxonomy" id="2755281"/>
    <lineage>
        <taxon>Eukaryota</taxon>
        <taxon>Metazoa</taxon>
        <taxon>Ecdysozoa</taxon>
        <taxon>Arthropoda</taxon>
        <taxon>Hexapoda</taxon>
        <taxon>Insecta</taxon>
        <taxon>Pterygota</taxon>
        <taxon>Neoptera</taxon>
        <taxon>Endopterygota</taxon>
        <taxon>Coleoptera</taxon>
        <taxon>Polyphaga</taxon>
        <taxon>Cucujiformia</taxon>
        <taxon>Tenebrionidae</taxon>
        <taxon>Zophobas</taxon>
    </lineage>
</organism>
<gene>
    <name evidence="1" type="ORF">Zmor_002699</name>
</gene>
<comment type="caution">
    <text evidence="1">The sequence shown here is derived from an EMBL/GenBank/DDBJ whole genome shotgun (WGS) entry which is preliminary data.</text>
</comment>
<dbReference type="AlphaFoldDB" id="A0AA38M0T5"/>
<reference evidence="1" key="1">
    <citation type="journal article" date="2023" name="G3 (Bethesda)">
        <title>Whole genome assemblies of Zophobas morio and Tenebrio molitor.</title>
        <authorList>
            <person name="Kaur S."/>
            <person name="Stinson S.A."/>
            <person name="diCenzo G.C."/>
        </authorList>
    </citation>
    <scope>NUCLEOTIDE SEQUENCE</scope>
    <source>
        <strain evidence="1">QUZm001</strain>
    </source>
</reference>